<keyword evidence="1" id="KW-1133">Transmembrane helix</keyword>
<keyword evidence="1" id="KW-0472">Membrane</keyword>
<accession>A0A0E9RN06</accession>
<evidence type="ECO:0000256" key="1">
    <source>
        <dbReference type="SAM" id="Phobius"/>
    </source>
</evidence>
<dbReference type="EMBL" id="GBXM01078854">
    <property type="protein sequence ID" value="JAH29723.1"/>
    <property type="molecule type" value="Transcribed_RNA"/>
</dbReference>
<evidence type="ECO:0000313" key="2">
    <source>
        <dbReference type="EMBL" id="JAH29723.1"/>
    </source>
</evidence>
<proteinExistence type="predicted"/>
<name>A0A0E9RN06_ANGAN</name>
<dbReference type="AlphaFoldDB" id="A0A0E9RN06"/>
<reference evidence="2" key="2">
    <citation type="journal article" date="2015" name="Fish Shellfish Immunol.">
        <title>Early steps in the European eel (Anguilla anguilla)-Vibrio vulnificus interaction in the gills: Role of the RtxA13 toxin.</title>
        <authorList>
            <person name="Callol A."/>
            <person name="Pajuelo D."/>
            <person name="Ebbesson L."/>
            <person name="Teles M."/>
            <person name="MacKenzie S."/>
            <person name="Amaro C."/>
        </authorList>
    </citation>
    <scope>NUCLEOTIDE SEQUENCE</scope>
</reference>
<feature type="transmembrane region" description="Helical" evidence="1">
    <location>
        <begin position="12"/>
        <end position="31"/>
    </location>
</feature>
<sequence length="32" mass="3911">MSLYNHCLFPYVATFVVFNLFFYLFCICAYFL</sequence>
<reference evidence="2" key="1">
    <citation type="submission" date="2014-11" db="EMBL/GenBank/DDBJ databases">
        <authorList>
            <person name="Amaro Gonzalez C."/>
        </authorList>
    </citation>
    <scope>NUCLEOTIDE SEQUENCE</scope>
</reference>
<keyword evidence="1" id="KW-0812">Transmembrane</keyword>
<protein>
    <submittedName>
        <fullName evidence="2">Uncharacterized protein</fullName>
    </submittedName>
</protein>
<organism evidence="2">
    <name type="scientific">Anguilla anguilla</name>
    <name type="common">European freshwater eel</name>
    <name type="synonym">Muraena anguilla</name>
    <dbReference type="NCBI Taxonomy" id="7936"/>
    <lineage>
        <taxon>Eukaryota</taxon>
        <taxon>Metazoa</taxon>
        <taxon>Chordata</taxon>
        <taxon>Craniata</taxon>
        <taxon>Vertebrata</taxon>
        <taxon>Euteleostomi</taxon>
        <taxon>Actinopterygii</taxon>
        <taxon>Neopterygii</taxon>
        <taxon>Teleostei</taxon>
        <taxon>Anguilliformes</taxon>
        <taxon>Anguillidae</taxon>
        <taxon>Anguilla</taxon>
    </lineage>
</organism>